<accession>A0A1U7PN09</accession>
<reference evidence="3" key="1">
    <citation type="submission" date="2017-01" db="EMBL/GenBank/DDBJ databases">
        <authorList>
            <person name="Varghese N."/>
            <person name="Submissions S."/>
        </authorList>
    </citation>
    <scope>NUCLEOTIDE SEQUENCE [LARGE SCALE GENOMIC DNA]</scope>
    <source>
        <strain evidence="3">MNA4</strain>
    </source>
</reference>
<protein>
    <recommendedName>
        <fullName evidence="4">DUF2812 domain-containing protein</fullName>
    </recommendedName>
</protein>
<evidence type="ECO:0008006" key="4">
    <source>
        <dbReference type="Google" id="ProtNLM"/>
    </source>
</evidence>
<keyword evidence="1" id="KW-0812">Transmembrane</keyword>
<keyword evidence="1" id="KW-1133">Transmembrane helix</keyword>
<feature type="transmembrane region" description="Helical" evidence="1">
    <location>
        <begin position="211"/>
        <end position="231"/>
    </location>
</feature>
<feature type="transmembrane region" description="Helical" evidence="1">
    <location>
        <begin position="143"/>
        <end position="166"/>
    </location>
</feature>
<dbReference type="OrthoDB" id="1928173at2"/>
<dbReference type="Pfam" id="PF11193">
    <property type="entry name" value="DUF2812"/>
    <property type="match status" value="1"/>
</dbReference>
<evidence type="ECO:0000256" key="1">
    <source>
        <dbReference type="SAM" id="Phobius"/>
    </source>
</evidence>
<sequence>MKKTKYITSGGLAFSEKEDMDKLQRYSNEGWHVKGFKLMGYTLEKGHRSDYIYSIDYRSLAEGDEDEYMDVFASAGWTHIASSADIHLFRAQAGTEPIYTDRDTTVEKYRNSAVSVGKAAVPLVLLTVLAWIGAVMSTGMFNVLTIAAVILTACAVPTAWTALTAYQNKWKAEGKKKTANLAMALPFLILLLGIAAFVWNSDSTGGAIRMLTAMLIGAIAFPAVVWAVMTLSQSIRVKQH</sequence>
<dbReference type="AlphaFoldDB" id="A0A1U7PN09"/>
<dbReference type="STRING" id="550447.SAMN05428946_0805"/>
<dbReference type="InterPro" id="IPR021359">
    <property type="entry name" value="DUF2812"/>
</dbReference>
<evidence type="ECO:0000313" key="2">
    <source>
        <dbReference type="EMBL" id="SIT71974.1"/>
    </source>
</evidence>
<dbReference type="Proteomes" id="UP000187550">
    <property type="component" value="Unassembled WGS sequence"/>
</dbReference>
<keyword evidence="1" id="KW-0472">Membrane</keyword>
<keyword evidence="3" id="KW-1185">Reference proteome</keyword>
<evidence type="ECO:0000313" key="3">
    <source>
        <dbReference type="Proteomes" id="UP000187550"/>
    </source>
</evidence>
<dbReference type="RefSeq" id="WP_076757048.1">
    <property type="nucleotide sequence ID" value="NZ_FTPL01000001.1"/>
</dbReference>
<name>A0A1U7PN09_9BACI</name>
<dbReference type="EMBL" id="FTPL01000001">
    <property type="protein sequence ID" value="SIT71974.1"/>
    <property type="molecule type" value="Genomic_DNA"/>
</dbReference>
<organism evidence="2 3">
    <name type="scientific">Edaphobacillus lindanitolerans</name>
    <dbReference type="NCBI Taxonomy" id="550447"/>
    <lineage>
        <taxon>Bacteria</taxon>
        <taxon>Bacillati</taxon>
        <taxon>Bacillota</taxon>
        <taxon>Bacilli</taxon>
        <taxon>Bacillales</taxon>
        <taxon>Bacillaceae</taxon>
        <taxon>Edaphobacillus</taxon>
    </lineage>
</organism>
<gene>
    <name evidence="2" type="ORF">SAMN05428946_0805</name>
</gene>
<proteinExistence type="predicted"/>
<feature type="transmembrane region" description="Helical" evidence="1">
    <location>
        <begin position="178"/>
        <end position="199"/>
    </location>
</feature>
<feature type="transmembrane region" description="Helical" evidence="1">
    <location>
        <begin position="119"/>
        <end position="137"/>
    </location>
</feature>